<protein>
    <submittedName>
        <fullName evidence="1">Uncharacterized protein</fullName>
    </submittedName>
</protein>
<keyword evidence="2" id="KW-1185">Reference proteome</keyword>
<organism evidence="1 2">
    <name type="scientific">Carnegiea gigantea</name>
    <dbReference type="NCBI Taxonomy" id="171969"/>
    <lineage>
        <taxon>Eukaryota</taxon>
        <taxon>Viridiplantae</taxon>
        <taxon>Streptophyta</taxon>
        <taxon>Embryophyta</taxon>
        <taxon>Tracheophyta</taxon>
        <taxon>Spermatophyta</taxon>
        <taxon>Magnoliopsida</taxon>
        <taxon>eudicotyledons</taxon>
        <taxon>Gunneridae</taxon>
        <taxon>Pentapetalae</taxon>
        <taxon>Caryophyllales</taxon>
        <taxon>Cactineae</taxon>
        <taxon>Cactaceae</taxon>
        <taxon>Cactoideae</taxon>
        <taxon>Echinocereeae</taxon>
        <taxon>Carnegiea</taxon>
    </lineage>
</organism>
<gene>
    <name evidence="1" type="ORF">Cgig2_020665</name>
</gene>
<name>A0A9Q1QIA1_9CARY</name>
<dbReference type="AlphaFoldDB" id="A0A9Q1QIA1"/>
<comment type="caution">
    <text evidence="1">The sequence shown here is derived from an EMBL/GenBank/DDBJ whole genome shotgun (WGS) entry which is preliminary data.</text>
</comment>
<evidence type="ECO:0000313" key="1">
    <source>
        <dbReference type="EMBL" id="KAJ8443578.1"/>
    </source>
</evidence>
<sequence length="229" mass="26046">MASHCYPYRPLYFLSHLSPLHSLYALSHLSQKPVVHHLLASTWKIQHNDVLDRPKAESTCTTHTANAPLKRRRVGLRASVSLAVVIWGFERRRRKKAVSRALCWWRVYLTRHPSVTVLMVEFHFKDFGAYFGFVNGVVAFSGMGCTDRGFGKAKGEEGSRWKPLSAARVAHAPPLLPRSDGRSLFLTDLDIGGWKRQRRRSYLNVMGDESLLKTINYVISNDIVIPFSL</sequence>
<accession>A0A9Q1QIA1</accession>
<dbReference type="EMBL" id="JAKOGI010000116">
    <property type="protein sequence ID" value="KAJ8443578.1"/>
    <property type="molecule type" value="Genomic_DNA"/>
</dbReference>
<proteinExistence type="predicted"/>
<reference evidence="1" key="1">
    <citation type="submission" date="2022-04" db="EMBL/GenBank/DDBJ databases">
        <title>Carnegiea gigantea Genome sequencing and assembly v2.</title>
        <authorList>
            <person name="Copetti D."/>
            <person name="Sanderson M.J."/>
            <person name="Burquez A."/>
            <person name="Wojciechowski M.F."/>
        </authorList>
    </citation>
    <scope>NUCLEOTIDE SEQUENCE</scope>
    <source>
        <strain evidence="1">SGP5-SGP5p</strain>
        <tissue evidence="1">Aerial part</tissue>
    </source>
</reference>
<dbReference type="Proteomes" id="UP001153076">
    <property type="component" value="Unassembled WGS sequence"/>
</dbReference>
<evidence type="ECO:0000313" key="2">
    <source>
        <dbReference type="Proteomes" id="UP001153076"/>
    </source>
</evidence>